<keyword evidence="6" id="KW-0378">Hydrolase</keyword>
<evidence type="ECO:0000256" key="5">
    <source>
        <dbReference type="ARBA" id="ARBA00022490"/>
    </source>
</evidence>
<comment type="catalytic activity">
    <reaction evidence="8">
        <text>a chlorophyll + H2O = a chlorophyllide + phytol + H(+)</text>
        <dbReference type="Rhea" id="RHEA:19605"/>
        <dbReference type="ChEBI" id="CHEBI:15377"/>
        <dbReference type="ChEBI" id="CHEBI:15378"/>
        <dbReference type="ChEBI" id="CHEBI:17327"/>
        <dbReference type="ChEBI" id="CHEBI:139291"/>
        <dbReference type="ChEBI" id="CHEBI:139292"/>
        <dbReference type="EC" id="3.1.1.14"/>
    </reaction>
    <physiologicalReaction direction="left-to-right" evidence="8">
        <dbReference type="Rhea" id="RHEA:19606"/>
    </physiologicalReaction>
</comment>
<evidence type="ECO:0000256" key="1">
    <source>
        <dbReference type="ARBA" id="ARBA00004514"/>
    </source>
</evidence>
<dbReference type="GO" id="GO:0047746">
    <property type="term" value="F:chlorophyllase activity"/>
    <property type="evidence" value="ECO:0007669"/>
    <property type="project" value="UniProtKB-EC"/>
</dbReference>
<dbReference type="Gene3D" id="3.40.50.1820">
    <property type="entry name" value="alpha/beta hydrolase"/>
    <property type="match status" value="1"/>
</dbReference>
<dbReference type="PANTHER" id="PTHR33428:SF2">
    <property type="entry name" value="CHLOROPHYLLASE-2"/>
    <property type="match status" value="1"/>
</dbReference>
<proteinExistence type="inferred from homology"/>
<comment type="pathway">
    <text evidence="2">Porphyrin-containing compound metabolism; chlorophyll degradation.</text>
</comment>
<dbReference type="EMBL" id="OU503049">
    <property type="protein sequence ID" value="CAI9775920.1"/>
    <property type="molecule type" value="Genomic_DNA"/>
</dbReference>
<accession>A0AAD1ZYV9</accession>
<dbReference type="PANTHER" id="PTHR33428">
    <property type="entry name" value="CHLOROPHYLLASE-2, CHLOROPLASTIC"/>
    <property type="match status" value="1"/>
</dbReference>
<evidence type="ECO:0000256" key="2">
    <source>
        <dbReference type="ARBA" id="ARBA00005212"/>
    </source>
</evidence>
<keyword evidence="10" id="KW-1185">Reference proteome</keyword>
<gene>
    <name evidence="9" type="ORF">FPE_LOCUS23350</name>
</gene>
<evidence type="ECO:0000256" key="4">
    <source>
        <dbReference type="ARBA" id="ARBA00013226"/>
    </source>
</evidence>
<evidence type="ECO:0000256" key="7">
    <source>
        <dbReference type="ARBA" id="ARBA00022817"/>
    </source>
</evidence>
<dbReference type="InterPro" id="IPR017395">
    <property type="entry name" value="Chlorophyllase-like"/>
</dbReference>
<dbReference type="GO" id="GO:0005829">
    <property type="term" value="C:cytosol"/>
    <property type="evidence" value="ECO:0007669"/>
    <property type="project" value="UniProtKB-SubCell"/>
</dbReference>
<dbReference type="SUPFAM" id="SSF53474">
    <property type="entry name" value="alpha/beta-Hydrolases"/>
    <property type="match status" value="1"/>
</dbReference>
<evidence type="ECO:0000256" key="6">
    <source>
        <dbReference type="ARBA" id="ARBA00022801"/>
    </source>
</evidence>
<dbReference type="AlphaFoldDB" id="A0AAD1ZYV9"/>
<evidence type="ECO:0000256" key="3">
    <source>
        <dbReference type="ARBA" id="ARBA00010701"/>
    </source>
</evidence>
<comment type="subcellular location">
    <subcellularLocation>
        <location evidence="1">Cytoplasm</location>
        <location evidence="1">Cytosol</location>
    </subcellularLocation>
</comment>
<dbReference type="Proteomes" id="UP000834106">
    <property type="component" value="Chromosome 14"/>
</dbReference>
<reference evidence="9" key="1">
    <citation type="submission" date="2023-05" db="EMBL/GenBank/DDBJ databases">
        <authorList>
            <person name="Huff M."/>
        </authorList>
    </citation>
    <scope>NUCLEOTIDE SEQUENCE</scope>
</reference>
<dbReference type="GO" id="GO:0015996">
    <property type="term" value="P:chlorophyll catabolic process"/>
    <property type="evidence" value="ECO:0007669"/>
    <property type="project" value="UniProtKB-KW"/>
</dbReference>
<keyword evidence="7" id="KW-0881">Chlorophyll catabolism</keyword>
<evidence type="ECO:0000256" key="8">
    <source>
        <dbReference type="ARBA" id="ARBA00053022"/>
    </source>
</evidence>
<dbReference type="FunFam" id="3.40.50.1820:FF:000159">
    <property type="entry name" value="Chlorophyllase-2, chloroplastic"/>
    <property type="match status" value="1"/>
</dbReference>
<name>A0AAD1ZYV9_9LAMI</name>
<keyword evidence="5" id="KW-0963">Cytoplasm</keyword>
<dbReference type="Pfam" id="PF07224">
    <property type="entry name" value="Chlorophyllase"/>
    <property type="match status" value="1"/>
</dbReference>
<dbReference type="InterPro" id="IPR029058">
    <property type="entry name" value="AB_hydrolase_fold"/>
</dbReference>
<protein>
    <recommendedName>
        <fullName evidence="4">chlorophyllase</fullName>
        <ecNumber evidence="4">3.1.1.14</ecNumber>
    </recommendedName>
</protein>
<evidence type="ECO:0000313" key="9">
    <source>
        <dbReference type="EMBL" id="CAI9775920.1"/>
    </source>
</evidence>
<comment type="similarity">
    <text evidence="3">Belongs to the AB hydrolase superfamily. Lipase family.</text>
</comment>
<evidence type="ECO:0000313" key="10">
    <source>
        <dbReference type="Proteomes" id="UP000834106"/>
    </source>
</evidence>
<sequence>MNSSSKSSTFSSSSSSSKNAFDIGNHLIKMIKIDPKLSNNSGSVCFPPKPLLIGTPTESGIFPVLILLHGYLLYNSFYSQLIQHISSHGFIVVAPQLYSVTGPDANEEIKITADITNWLSEGLCHFLPTHVRPDLTKLGLAGHSRGGKVAFALALRKQVTSLKFSALIGIDPVDGMDKGKQTPPPVLNYVPRSFDLDMAVMVIGSGLGEMKKNLLFPPCAPIGVNHQDFFNECQKLAFYFVVKDYGHLDMLDDETKGIRGKSTHCLCKNGDSREPMRRFVGGIVIAFLKAYLEDNSRELMAIRDGNEKLPVELQKSEFLI</sequence>
<organism evidence="9 10">
    <name type="scientific">Fraxinus pennsylvanica</name>
    <dbReference type="NCBI Taxonomy" id="56036"/>
    <lineage>
        <taxon>Eukaryota</taxon>
        <taxon>Viridiplantae</taxon>
        <taxon>Streptophyta</taxon>
        <taxon>Embryophyta</taxon>
        <taxon>Tracheophyta</taxon>
        <taxon>Spermatophyta</taxon>
        <taxon>Magnoliopsida</taxon>
        <taxon>eudicotyledons</taxon>
        <taxon>Gunneridae</taxon>
        <taxon>Pentapetalae</taxon>
        <taxon>asterids</taxon>
        <taxon>lamiids</taxon>
        <taxon>Lamiales</taxon>
        <taxon>Oleaceae</taxon>
        <taxon>Oleeae</taxon>
        <taxon>Fraxinus</taxon>
    </lineage>
</organism>
<dbReference type="EC" id="3.1.1.14" evidence="4"/>